<dbReference type="Proteomes" id="UP001499884">
    <property type="component" value="Unassembled WGS sequence"/>
</dbReference>
<name>A0ABP7EFJ8_9ACTN</name>
<keyword evidence="2" id="KW-1185">Reference proteome</keyword>
<dbReference type="RefSeq" id="WP_345642722.1">
    <property type="nucleotide sequence ID" value="NZ_BAABEP010000006.1"/>
</dbReference>
<comment type="caution">
    <text evidence="1">The sequence shown here is derived from an EMBL/GenBank/DDBJ whole genome shotgun (WGS) entry which is preliminary data.</text>
</comment>
<evidence type="ECO:0000313" key="1">
    <source>
        <dbReference type="EMBL" id="GAA3717871.1"/>
    </source>
</evidence>
<gene>
    <name evidence="1" type="ORF">GCM10023082_14290</name>
</gene>
<sequence length="127" mass="14231">MKKTTRDDFEVVITPRRLGDLGWMSVSDRMASSDPERDVRERCEEIAAAVKRHVDNVAAVEVRFTETHTCSFCGYDWEVLTAEAIAKYPTMTQDERSVEGEPVCCEKAIAEFRTERGIPQVSEGGAA</sequence>
<evidence type="ECO:0000313" key="2">
    <source>
        <dbReference type="Proteomes" id="UP001499884"/>
    </source>
</evidence>
<accession>A0ABP7EFJ8</accession>
<protein>
    <submittedName>
        <fullName evidence="1">Uncharacterized protein</fullName>
    </submittedName>
</protein>
<proteinExistence type="predicted"/>
<dbReference type="EMBL" id="BAABEP010000006">
    <property type="protein sequence ID" value="GAA3717871.1"/>
    <property type="molecule type" value="Genomic_DNA"/>
</dbReference>
<reference evidence="2" key="1">
    <citation type="journal article" date="2019" name="Int. J. Syst. Evol. Microbiol.">
        <title>The Global Catalogue of Microorganisms (GCM) 10K type strain sequencing project: providing services to taxonomists for standard genome sequencing and annotation.</title>
        <authorList>
            <consortium name="The Broad Institute Genomics Platform"/>
            <consortium name="The Broad Institute Genome Sequencing Center for Infectious Disease"/>
            <person name="Wu L."/>
            <person name="Ma J."/>
        </authorList>
    </citation>
    <scope>NUCLEOTIDE SEQUENCE [LARGE SCALE GENOMIC DNA]</scope>
    <source>
        <strain evidence="2">JCM 30846</strain>
    </source>
</reference>
<organism evidence="1 2">
    <name type="scientific">Streptomyces tremellae</name>
    <dbReference type="NCBI Taxonomy" id="1124239"/>
    <lineage>
        <taxon>Bacteria</taxon>
        <taxon>Bacillati</taxon>
        <taxon>Actinomycetota</taxon>
        <taxon>Actinomycetes</taxon>
        <taxon>Kitasatosporales</taxon>
        <taxon>Streptomycetaceae</taxon>
        <taxon>Streptomyces</taxon>
    </lineage>
</organism>